<protein>
    <submittedName>
        <fullName evidence="1">Uncharacterized protein</fullName>
    </submittedName>
</protein>
<accession>A0A0C5PVD2</accession>
<evidence type="ECO:0000313" key="2">
    <source>
        <dbReference type="Proteomes" id="UP000032405"/>
    </source>
</evidence>
<proteinExistence type="predicted"/>
<name>A0A0C5PVD2_9CAUD</name>
<dbReference type="EMBL" id="KP797973">
    <property type="protein sequence ID" value="AJQ21012.1"/>
    <property type="molecule type" value="Genomic_DNA"/>
</dbReference>
<dbReference type="Proteomes" id="UP000032405">
    <property type="component" value="Segment"/>
</dbReference>
<dbReference type="KEGG" id="vg:24366738"/>
<evidence type="ECO:0000313" key="1">
    <source>
        <dbReference type="EMBL" id="AJQ21012.1"/>
    </source>
</evidence>
<sequence length="45" mass="4708">MATAKITPNASTWTQVSDGTSLKTLQVTHGSVYLCDSPSAPTGRK</sequence>
<dbReference type="RefSeq" id="YP_009140370.1">
    <property type="nucleotide sequence ID" value="NC_027119.1"/>
</dbReference>
<dbReference type="GeneID" id="24366738"/>
<reference evidence="1 2" key="1">
    <citation type="journal article" date="2015" name="Genome Announc.">
        <title>Genome Sequence of Salmonella enterica Phage Det7.</title>
        <authorList>
            <person name="Casjens S.R."/>
            <person name="Jacobs-Sera D."/>
            <person name="Hatfull G.F."/>
            <person name="Hendrix R.W."/>
        </authorList>
    </citation>
    <scope>NUCLEOTIDE SEQUENCE [LARGE SCALE GENOMIC DNA]</scope>
</reference>
<gene>
    <name evidence="1" type="primary">193</name>
    <name evidence="1" type="ORF">DET7_193</name>
</gene>
<organism evidence="1 2">
    <name type="scientific">Salmonella phage Det7</name>
    <dbReference type="NCBI Taxonomy" id="454798"/>
    <lineage>
        <taxon>Viruses</taxon>
        <taxon>Duplodnaviria</taxon>
        <taxon>Heunggongvirae</taxon>
        <taxon>Uroviricota</taxon>
        <taxon>Caudoviricetes</taxon>
        <taxon>Pantevenvirales</taxon>
        <taxon>Ackermannviridae</taxon>
        <taxon>Cvivirinae</taxon>
        <taxon>Kuttervirus</taxon>
        <taxon>Kuttervirus Det7</taxon>
    </lineage>
</organism>
<keyword evidence="2" id="KW-1185">Reference proteome</keyword>